<dbReference type="Gene3D" id="3.30.2000.30">
    <property type="match status" value="1"/>
</dbReference>
<dbReference type="EMBL" id="BMMU01000004">
    <property type="protein sequence ID" value="GGJ22972.1"/>
    <property type="molecule type" value="Genomic_DNA"/>
</dbReference>
<dbReference type="InterPro" id="IPR021508">
    <property type="entry name" value="Gp17-like"/>
</dbReference>
<name>A0A917NT90_9ACTN</name>
<organism evidence="1 2">
    <name type="scientific">Streptomyces lacrimifluminis</name>
    <dbReference type="NCBI Taxonomy" id="1500077"/>
    <lineage>
        <taxon>Bacteria</taxon>
        <taxon>Bacillati</taxon>
        <taxon>Actinomycetota</taxon>
        <taxon>Actinomycetes</taxon>
        <taxon>Kitasatosporales</taxon>
        <taxon>Streptomycetaceae</taxon>
        <taxon>Streptomyces</taxon>
    </lineage>
</organism>
<dbReference type="Proteomes" id="UP000625682">
    <property type="component" value="Unassembled WGS sequence"/>
</dbReference>
<evidence type="ECO:0008006" key="3">
    <source>
        <dbReference type="Google" id="ProtNLM"/>
    </source>
</evidence>
<dbReference type="Pfam" id="PF11367">
    <property type="entry name" value="Tail_completion_gp17"/>
    <property type="match status" value="1"/>
</dbReference>
<evidence type="ECO:0000313" key="1">
    <source>
        <dbReference type="EMBL" id="GGJ22972.1"/>
    </source>
</evidence>
<accession>A0A917NT90</accession>
<dbReference type="InterPro" id="IPR053745">
    <property type="entry name" value="Viral_Tail_Comp_sf"/>
</dbReference>
<comment type="caution">
    <text evidence="1">The sequence shown here is derived from an EMBL/GenBank/DDBJ whole genome shotgun (WGS) entry which is preliminary data.</text>
</comment>
<reference evidence="1" key="1">
    <citation type="journal article" date="2014" name="Int. J. Syst. Evol. Microbiol.">
        <title>Complete genome sequence of Corynebacterium casei LMG S-19264T (=DSM 44701T), isolated from a smear-ripened cheese.</title>
        <authorList>
            <consortium name="US DOE Joint Genome Institute (JGI-PGF)"/>
            <person name="Walter F."/>
            <person name="Albersmeier A."/>
            <person name="Kalinowski J."/>
            <person name="Ruckert C."/>
        </authorList>
    </citation>
    <scope>NUCLEOTIDE SEQUENCE</scope>
    <source>
        <strain evidence="1">CGMCC 4.7272</strain>
    </source>
</reference>
<protein>
    <recommendedName>
        <fullName evidence="3">DUF3168 domain-containing protein</fullName>
    </recommendedName>
</protein>
<gene>
    <name evidence="1" type="ORF">GCM10012282_19330</name>
</gene>
<dbReference type="AlphaFoldDB" id="A0A917NT90"/>
<keyword evidence="2" id="KW-1185">Reference proteome</keyword>
<proteinExistence type="predicted"/>
<evidence type="ECO:0000313" key="2">
    <source>
        <dbReference type="Proteomes" id="UP000625682"/>
    </source>
</evidence>
<reference evidence="1" key="2">
    <citation type="submission" date="2020-09" db="EMBL/GenBank/DDBJ databases">
        <authorList>
            <person name="Sun Q."/>
            <person name="Zhou Y."/>
        </authorList>
    </citation>
    <scope>NUCLEOTIDE SEQUENCE</scope>
    <source>
        <strain evidence="1">CGMCC 4.7272</strain>
    </source>
</reference>
<sequence length="141" mass="15381">MSMPVSDSAVLPLQIAVLAKLGADAELMALAKGVFDWVKEGQAYPYVVIGDSVETPDNTHDSHGSVTVITLHVWSKYRGYAQALTIAARLRALLEHRPLTIAGHRHVATYFVSQQTLTDPEPPGDIRHVPVSFRVLTQVSP</sequence>